<keyword evidence="4" id="KW-1185">Reference proteome</keyword>
<dbReference type="Gene3D" id="1.10.8.10">
    <property type="entry name" value="DNA helicase RuvA subunit, C-terminal domain"/>
    <property type="match status" value="1"/>
</dbReference>
<dbReference type="EMBL" id="AWGH01000008">
    <property type="protein sequence ID" value="ODN99445.1"/>
    <property type="molecule type" value="Genomic_DNA"/>
</dbReference>
<dbReference type="SMART" id="SM00546">
    <property type="entry name" value="CUE"/>
    <property type="match status" value="1"/>
</dbReference>
<dbReference type="PROSITE" id="PS51140">
    <property type="entry name" value="CUE"/>
    <property type="match status" value="1"/>
</dbReference>
<feature type="compositionally biased region" description="Low complexity" evidence="1">
    <location>
        <begin position="13"/>
        <end position="49"/>
    </location>
</feature>
<name>A0A1E3JFJ0_9TREE</name>
<dbReference type="GO" id="GO:0043130">
    <property type="term" value="F:ubiquitin binding"/>
    <property type="evidence" value="ECO:0007669"/>
    <property type="project" value="InterPro"/>
</dbReference>
<reference evidence="3 4" key="1">
    <citation type="submission" date="2016-06" db="EMBL/GenBank/DDBJ databases">
        <title>Evolution of pathogenesis and genome organization in the Tremellales.</title>
        <authorList>
            <person name="Cuomo C."/>
            <person name="Litvintseva A."/>
            <person name="Heitman J."/>
            <person name="Chen Y."/>
            <person name="Sun S."/>
            <person name="Springer D."/>
            <person name="Dromer F."/>
            <person name="Young S."/>
            <person name="Zeng Q."/>
            <person name="Chapman S."/>
            <person name="Gujja S."/>
            <person name="Saif S."/>
            <person name="Birren B."/>
        </authorList>
    </citation>
    <scope>NUCLEOTIDE SEQUENCE [LARGE SCALE GENOMIC DNA]</scope>
    <source>
        <strain evidence="3 4">CBS 7118</strain>
    </source>
</reference>
<feature type="domain" description="CUE" evidence="2">
    <location>
        <begin position="75"/>
        <end position="118"/>
    </location>
</feature>
<feature type="region of interest" description="Disordered" evidence="1">
    <location>
        <begin position="1"/>
        <end position="59"/>
    </location>
</feature>
<protein>
    <recommendedName>
        <fullName evidence="2">CUE domain-containing protein</fullName>
    </recommendedName>
</protein>
<dbReference type="Pfam" id="PF02845">
    <property type="entry name" value="CUE"/>
    <property type="match status" value="1"/>
</dbReference>
<dbReference type="Proteomes" id="UP000094819">
    <property type="component" value="Unassembled WGS sequence"/>
</dbReference>
<dbReference type="GO" id="GO:0031624">
    <property type="term" value="F:ubiquitin conjugating enzyme binding"/>
    <property type="evidence" value="ECO:0007669"/>
    <property type="project" value="TreeGrafter"/>
</dbReference>
<evidence type="ECO:0000313" key="3">
    <source>
        <dbReference type="EMBL" id="ODN99445.1"/>
    </source>
</evidence>
<feature type="compositionally biased region" description="Polar residues" evidence="1">
    <location>
        <begin position="338"/>
        <end position="347"/>
    </location>
</feature>
<dbReference type="FunFam" id="1.10.8.10:FF:000064">
    <property type="entry name" value="Similar to CUE domain-containing protein"/>
    <property type="match status" value="1"/>
</dbReference>
<evidence type="ECO:0000256" key="1">
    <source>
        <dbReference type="SAM" id="MobiDB-lite"/>
    </source>
</evidence>
<organism evidence="3 4">
    <name type="scientific">Cryptococcus wingfieldii CBS 7118</name>
    <dbReference type="NCBI Taxonomy" id="1295528"/>
    <lineage>
        <taxon>Eukaryota</taxon>
        <taxon>Fungi</taxon>
        <taxon>Dikarya</taxon>
        <taxon>Basidiomycota</taxon>
        <taxon>Agaricomycotina</taxon>
        <taxon>Tremellomycetes</taxon>
        <taxon>Tremellales</taxon>
        <taxon>Cryptococcaceae</taxon>
        <taxon>Cryptococcus</taxon>
    </lineage>
</organism>
<dbReference type="PANTHER" id="PTHR16461:SF5">
    <property type="entry name" value="TOLL-INTERACTING PROTEIN"/>
    <property type="match status" value="1"/>
</dbReference>
<dbReference type="InterPro" id="IPR003892">
    <property type="entry name" value="CUE"/>
</dbReference>
<evidence type="ECO:0000259" key="2">
    <source>
        <dbReference type="PROSITE" id="PS51140"/>
    </source>
</evidence>
<gene>
    <name evidence="3" type="ORF">L198_03287</name>
</gene>
<dbReference type="GO" id="GO:0005737">
    <property type="term" value="C:cytoplasm"/>
    <property type="evidence" value="ECO:0007669"/>
    <property type="project" value="TreeGrafter"/>
</dbReference>
<accession>A0A1E3JFJ0</accession>
<sequence>MPSPPASPPRTPTPTAAKPVAAEPASSPIPPAKSSTTTPVDTAPAGATPTSPPPATTVTTTETVAAAPTIEAIVHADPKIAELQAIFPTVDVSVIELVLETCGGSTDRAIEQLLGMTDPNFKPDELDGSRQGHQVDLDAEFARSLQMQDEDEFRHQQRQYEASHGAGANNSVPPGQLPYQPRVRRARPPAPQAAYQPESGEREAAVGGRWDQYEQRPTGDNPPGALMVEEKLERFAEVGKQTFNSFLSRAKQKYAEFQTAQSERPQHYQPGQSEYAPAPGGSRGGEQNRYTQPQERVGGLWGERSNSPSISGRSESFSSASTLDPQPVQLDRGGQIPVRQSSGSKRWQPSDAYDDPLPPSRDSTSSPSRVGIATRNSIPGSPDKAGKIDLAKLGILPKKRVDLMSTSPSKPSHLKSNPSSSSGAASSSNAKTHYNDSDHDPNPGLPSASFTNKIPPTPPAGNSPYRLEDSDDELEYTKNPFDEK</sequence>
<dbReference type="InterPro" id="IPR009060">
    <property type="entry name" value="UBA-like_sf"/>
</dbReference>
<dbReference type="RefSeq" id="XP_019032522.1">
    <property type="nucleotide sequence ID" value="XM_019175419.1"/>
</dbReference>
<feature type="compositionally biased region" description="Low complexity" evidence="1">
    <location>
        <begin position="407"/>
        <end position="430"/>
    </location>
</feature>
<proteinExistence type="predicted"/>
<dbReference type="OrthoDB" id="9942608at2759"/>
<feature type="compositionally biased region" description="Polar residues" evidence="1">
    <location>
        <begin position="304"/>
        <end position="324"/>
    </location>
</feature>
<dbReference type="CDD" id="cd14279">
    <property type="entry name" value="CUE"/>
    <property type="match status" value="1"/>
</dbReference>
<dbReference type="SUPFAM" id="SSF46934">
    <property type="entry name" value="UBA-like"/>
    <property type="match status" value="1"/>
</dbReference>
<dbReference type="GO" id="GO:0006511">
    <property type="term" value="P:ubiquitin-dependent protein catabolic process"/>
    <property type="evidence" value="ECO:0007669"/>
    <property type="project" value="TreeGrafter"/>
</dbReference>
<feature type="compositionally biased region" description="Pro residues" evidence="1">
    <location>
        <begin position="1"/>
        <end position="12"/>
    </location>
</feature>
<dbReference type="PANTHER" id="PTHR16461">
    <property type="entry name" value="TOLL-INTERACTING PROTEIN"/>
    <property type="match status" value="1"/>
</dbReference>
<evidence type="ECO:0000313" key="4">
    <source>
        <dbReference type="Proteomes" id="UP000094819"/>
    </source>
</evidence>
<dbReference type="AlphaFoldDB" id="A0A1E3JFJ0"/>
<dbReference type="GeneID" id="30192500"/>
<feature type="region of interest" description="Disordered" evidence="1">
    <location>
        <begin position="255"/>
        <end position="484"/>
    </location>
</feature>
<feature type="region of interest" description="Disordered" evidence="1">
    <location>
        <begin position="150"/>
        <end position="206"/>
    </location>
</feature>
<comment type="caution">
    <text evidence="3">The sequence shown here is derived from an EMBL/GenBank/DDBJ whole genome shotgun (WGS) entry which is preliminary data.</text>
</comment>